<dbReference type="KEGG" id="mev:Metev_1681"/>
<dbReference type="Gene3D" id="3.40.50.720">
    <property type="entry name" value="NAD(P)-binding Rossmann-like Domain"/>
    <property type="match status" value="1"/>
</dbReference>
<evidence type="ECO:0000256" key="12">
    <source>
        <dbReference type="ARBA" id="ARBA00049396"/>
    </source>
</evidence>
<evidence type="ECO:0000256" key="3">
    <source>
        <dbReference type="ARBA" id="ARBA00022605"/>
    </source>
</evidence>
<feature type="binding site" evidence="13">
    <location>
        <begin position="8"/>
        <end position="13"/>
    </location>
    <ligand>
        <name>NAD(+)</name>
        <dbReference type="ChEBI" id="CHEBI:57540"/>
    </ligand>
</feature>
<dbReference type="EMBL" id="CP002069">
    <property type="protein sequence ID" value="ADI74520.1"/>
    <property type="molecule type" value="Genomic_DNA"/>
</dbReference>
<dbReference type="CDD" id="cd02274">
    <property type="entry name" value="DHDPR_N"/>
    <property type="match status" value="1"/>
</dbReference>
<evidence type="ECO:0000259" key="14">
    <source>
        <dbReference type="Pfam" id="PF01113"/>
    </source>
</evidence>
<dbReference type="InterPro" id="IPR023940">
    <property type="entry name" value="DHDPR_bac"/>
</dbReference>
<keyword evidence="17" id="KW-1185">Reference proteome</keyword>
<feature type="binding site" evidence="13">
    <location>
        <position position="158"/>
    </location>
    <ligand>
        <name>(S)-2,3,4,5-tetrahydrodipicolinate</name>
        <dbReference type="ChEBI" id="CHEBI:16845"/>
    </ligand>
</feature>
<dbReference type="PIRSF" id="PIRSF000161">
    <property type="entry name" value="DHPR"/>
    <property type="match status" value="1"/>
</dbReference>
<keyword evidence="7 13" id="KW-0520">NAD</keyword>
<name>D7EB03_METEZ</name>
<dbReference type="OrthoDB" id="195035at2157"/>
<feature type="active site" description="Proton donor" evidence="13">
    <location>
        <position position="161"/>
    </location>
</feature>
<dbReference type="SUPFAM" id="SSF51735">
    <property type="entry name" value="NAD(P)-binding Rossmann-fold domains"/>
    <property type="match status" value="1"/>
</dbReference>
<dbReference type="GeneID" id="9347324"/>
<gene>
    <name evidence="13" type="primary">dapB</name>
    <name evidence="16" type="ordered locus">Metev_1681</name>
</gene>
<evidence type="ECO:0000256" key="5">
    <source>
        <dbReference type="ARBA" id="ARBA00022915"/>
    </source>
</evidence>
<evidence type="ECO:0000259" key="15">
    <source>
        <dbReference type="Pfam" id="PF05173"/>
    </source>
</evidence>
<evidence type="ECO:0000256" key="2">
    <source>
        <dbReference type="ARBA" id="ARBA00022490"/>
    </source>
</evidence>
<dbReference type="HAMAP" id="MF_00102">
    <property type="entry name" value="DapB"/>
    <property type="match status" value="1"/>
</dbReference>
<evidence type="ECO:0000313" key="17">
    <source>
        <dbReference type="Proteomes" id="UP000000391"/>
    </source>
</evidence>
<organism evidence="16 17">
    <name type="scientific">Methanohalobium evestigatum (strain ATCC BAA-1072 / DSM 3721 / NBRC 107634 / OCM 161 / Z-7303)</name>
    <dbReference type="NCBI Taxonomy" id="644295"/>
    <lineage>
        <taxon>Archaea</taxon>
        <taxon>Methanobacteriati</taxon>
        <taxon>Methanobacteriota</taxon>
        <taxon>Stenosarchaea group</taxon>
        <taxon>Methanomicrobia</taxon>
        <taxon>Methanosarcinales</taxon>
        <taxon>Methanosarcinaceae</taxon>
        <taxon>Methanohalobium</taxon>
    </lineage>
</organism>
<reference evidence="16 17" key="1">
    <citation type="submission" date="2010-06" db="EMBL/GenBank/DDBJ databases">
        <title>Complete sequence chromosome of Methanohalobium evestigatum Z-7303.</title>
        <authorList>
            <consortium name="US DOE Joint Genome Institute"/>
            <person name="Lucas S."/>
            <person name="Copeland A."/>
            <person name="Lapidus A."/>
            <person name="Cheng J.-F."/>
            <person name="Bruce D."/>
            <person name="Goodwin L."/>
            <person name="Pitluck S."/>
            <person name="Saunders E."/>
            <person name="Detter J.C."/>
            <person name="Han C."/>
            <person name="Tapia R."/>
            <person name="Land M."/>
            <person name="Hauser L."/>
            <person name="Kyrpides N."/>
            <person name="Mikhailova N."/>
            <person name="Sieprawska-Lupa M."/>
            <person name="Whitman W.B."/>
            <person name="Anderson I."/>
            <person name="Woyke T."/>
        </authorList>
    </citation>
    <scope>NUCLEOTIDE SEQUENCE [LARGE SCALE GENOMIC DNA]</scope>
    <source>
        <strain evidence="17">ATCC BAA-1072 / DSM 3721 / NBRC 107634 / OCM 161 / Z-7303</strain>
    </source>
</reference>
<comment type="caution">
    <text evidence="13">Lacks conserved residue(s) required for the propagation of feature annotation.</text>
</comment>
<dbReference type="GO" id="GO:0050661">
    <property type="term" value="F:NADP binding"/>
    <property type="evidence" value="ECO:0007669"/>
    <property type="project" value="UniProtKB-UniRule"/>
</dbReference>
<evidence type="ECO:0000256" key="1">
    <source>
        <dbReference type="ARBA" id="ARBA00006642"/>
    </source>
</evidence>
<dbReference type="FunFam" id="3.30.360.10:FF:000004">
    <property type="entry name" value="4-hydroxy-tetrahydrodipicolinate reductase"/>
    <property type="match status" value="1"/>
</dbReference>
<dbReference type="InterPro" id="IPR000846">
    <property type="entry name" value="DapB_N"/>
</dbReference>
<dbReference type="Gene3D" id="3.30.360.10">
    <property type="entry name" value="Dihydrodipicolinate Reductase, domain 2"/>
    <property type="match status" value="1"/>
</dbReference>
<evidence type="ECO:0000256" key="8">
    <source>
        <dbReference type="ARBA" id="ARBA00023154"/>
    </source>
</evidence>
<dbReference type="UniPathway" id="UPA00034">
    <property type="reaction ID" value="UER00018"/>
</dbReference>
<dbReference type="PANTHER" id="PTHR20836:SF0">
    <property type="entry name" value="4-HYDROXY-TETRAHYDRODIPICOLINATE REDUCTASE 1, CHLOROPLASTIC-RELATED"/>
    <property type="match status" value="1"/>
</dbReference>
<keyword evidence="6 13" id="KW-0560">Oxidoreductase</keyword>
<feature type="binding site" evidence="13">
    <location>
        <begin position="99"/>
        <end position="101"/>
    </location>
    <ligand>
        <name>NAD(+)</name>
        <dbReference type="ChEBI" id="CHEBI:57540"/>
    </ligand>
</feature>
<proteinExistence type="inferred from homology"/>
<comment type="pathway">
    <text evidence="9 13">Amino-acid biosynthesis; L-lysine biosynthesis via DAP pathway; (S)-tetrahydrodipicolinate from L-aspartate: step 4/4.</text>
</comment>
<evidence type="ECO:0000256" key="4">
    <source>
        <dbReference type="ARBA" id="ARBA00022857"/>
    </source>
</evidence>
<keyword evidence="4 13" id="KW-0521">NADP</keyword>
<sequence>MIKAAVSGAYGRMGKMLIDNIVNSDDFELSAAFDIFNIGNDAGELSGVGTVGVPISDPENMGEILADTNTDVMIDFTAPDATVQNVTAASENGVNLVIGTTGFTEEQRNTIEQFIMKNNNSAVIAPNYSVGVNVFFKMIKEMSRYLSDYDVEVLEAHHNNKKDAPSGTALKAADVISETLGGKKYVYGRQGHAPRGDEIGIHAVRGGDIVGEHTVLFAGEGERMEIKHQAGSRQAFAGGAIKAARWITGAKPGIYTMEDVLGF</sequence>
<keyword evidence="5 13" id="KW-0220">Diaminopimelate biosynthesis</keyword>
<dbReference type="HOGENOM" id="CLU_047479_2_1_2"/>
<dbReference type="InterPro" id="IPR022664">
    <property type="entry name" value="DapB_N_CS"/>
</dbReference>
<dbReference type="InterPro" id="IPR022663">
    <property type="entry name" value="DapB_C"/>
</dbReference>
<evidence type="ECO:0000256" key="6">
    <source>
        <dbReference type="ARBA" id="ARBA00023002"/>
    </source>
</evidence>
<dbReference type="InterPro" id="IPR036291">
    <property type="entry name" value="NAD(P)-bd_dom_sf"/>
</dbReference>
<feature type="active site" description="Proton donor/acceptor" evidence="13">
    <location>
        <position position="157"/>
    </location>
</feature>
<feature type="binding site" evidence="13">
    <location>
        <position position="41"/>
    </location>
    <ligand>
        <name>NAD(+)</name>
        <dbReference type="ChEBI" id="CHEBI:57540"/>
    </ligand>
</feature>
<feature type="binding site" evidence="13">
    <location>
        <begin position="125"/>
        <end position="128"/>
    </location>
    <ligand>
        <name>NAD(+)</name>
        <dbReference type="ChEBI" id="CHEBI:57540"/>
    </ligand>
</feature>
<dbReference type="GO" id="GO:0009089">
    <property type="term" value="P:lysine biosynthetic process via diaminopimelate"/>
    <property type="evidence" value="ECO:0007669"/>
    <property type="project" value="UniProtKB-UniRule"/>
</dbReference>
<dbReference type="AlphaFoldDB" id="D7EB03"/>
<dbReference type="STRING" id="644295.Metev_1681"/>
<comment type="subcellular location">
    <subcellularLocation>
        <location evidence="13">Cytoplasm</location>
    </subcellularLocation>
</comment>
<comment type="similarity">
    <text evidence="1 13">Belongs to the DapB family.</text>
</comment>
<dbReference type="GO" id="GO:0008839">
    <property type="term" value="F:4-hydroxy-tetrahydrodipicolinate reductase"/>
    <property type="evidence" value="ECO:0007669"/>
    <property type="project" value="UniProtKB-UniRule"/>
</dbReference>
<evidence type="ECO:0000256" key="11">
    <source>
        <dbReference type="ARBA" id="ARBA00049080"/>
    </source>
</evidence>
<comment type="catalytic activity">
    <reaction evidence="12 13">
        <text>(S)-2,3,4,5-tetrahydrodipicolinate + NAD(+) + H2O = (2S,4S)-4-hydroxy-2,3,4,5-tetrahydrodipicolinate + NADH + H(+)</text>
        <dbReference type="Rhea" id="RHEA:35323"/>
        <dbReference type="ChEBI" id="CHEBI:15377"/>
        <dbReference type="ChEBI" id="CHEBI:15378"/>
        <dbReference type="ChEBI" id="CHEBI:16845"/>
        <dbReference type="ChEBI" id="CHEBI:57540"/>
        <dbReference type="ChEBI" id="CHEBI:57945"/>
        <dbReference type="ChEBI" id="CHEBI:67139"/>
        <dbReference type="EC" id="1.17.1.8"/>
    </reaction>
</comment>
<comment type="subunit">
    <text evidence="13">Homotetramer.</text>
</comment>
<evidence type="ECO:0000256" key="13">
    <source>
        <dbReference type="HAMAP-Rule" id="MF_00102"/>
    </source>
</evidence>
<dbReference type="GO" id="GO:0016726">
    <property type="term" value="F:oxidoreductase activity, acting on CH or CH2 groups, NAD or NADP as acceptor"/>
    <property type="evidence" value="ECO:0007669"/>
    <property type="project" value="UniProtKB-UniRule"/>
</dbReference>
<feature type="binding site" evidence="13">
    <location>
        <begin position="167"/>
        <end position="168"/>
    </location>
    <ligand>
        <name>(S)-2,3,4,5-tetrahydrodipicolinate</name>
        <dbReference type="ChEBI" id="CHEBI:16845"/>
    </ligand>
</feature>
<feature type="domain" description="Dihydrodipicolinate reductase N-terminal" evidence="14">
    <location>
        <begin position="2"/>
        <end position="128"/>
    </location>
</feature>
<dbReference type="GO" id="GO:0005737">
    <property type="term" value="C:cytoplasm"/>
    <property type="evidence" value="ECO:0007669"/>
    <property type="project" value="UniProtKB-SubCell"/>
</dbReference>
<dbReference type="EC" id="1.17.1.8" evidence="10 13"/>
<comment type="catalytic activity">
    <reaction evidence="11 13">
        <text>(S)-2,3,4,5-tetrahydrodipicolinate + NADP(+) + H2O = (2S,4S)-4-hydroxy-2,3,4,5-tetrahydrodipicolinate + NADPH + H(+)</text>
        <dbReference type="Rhea" id="RHEA:35331"/>
        <dbReference type="ChEBI" id="CHEBI:15377"/>
        <dbReference type="ChEBI" id="CHEBI:15378"/>
        <dbReference type="ChEBI" id="CHEBI:16845"/>
        <dbReference type="ChEBI" id="CHEBI:57783"/>
        <dbReference type="ChEBI" id="CHEBI:58349"/>
        <dbReference type="ChEBI" id="CHEBI:67139"/>
        <dbReference type="EC" id="1.17.1.8"/>
    </reaction>
</comment>
<keyword evidence="8 13" id="KW-0457">Lysine biosynthesis</keyword>
<keyword evidence="3 13" id="KW-0028">Amino-acid biosynthesis</keyword>
<dbReference type="Pfam" id="PF01113">
    <property type="entry name" value="DapB_N"/>
    <property type="match status" value="1"/>
</dbReference>
<feature type="domain" description="Dihydrodipicolinate reductase C-terminal" evidence="15">
    <location>
        <begin position="131"/>
        <end position="261"/>
    </location>
</feature>
<protein>
    <recommendedName>
        <fullName evidence="10 13">4-hydroxy-tetrahydrodipicolinate reductase</fullName>
        <shortName evidence="13">HTPA reductase</shortName>
        <ecNumber evidence="10 13">1.17.1.8</ecNumber>
    </recommendedName>
</protein>
<comment type="function">
    <text evidence="13">Catalyzes the conversion of 4-hydroxy-tetrahydrodipicolinate (HTPA) to tetrahydrodipicolinate.</text>
</comment>
<dbReference type="PANTHER" id="PTHR20836">
    <property type="entry name" value="DIHYDRODIPICOLINATE REDUCTASE"/>
    <property type="match status" value="1"/>
</dbReference>
<evidence type="ECO:0000256" key="9">
    <source>
        <dbReference type="ARBA" id="ARBA00037922"/>
    </source>
</evidence>
<evidence type="ECO:0000313" key="16">
    <source>
        <dbReference type="EMBL" id="ADI74520.1"/>
    </source>
</evidence>
<comment type="caution">
    <text evidence="13">Was originally thought to be a dihydrodipicolinate reductase (DHDPR), catalyzing the conversion of dihydrodipicolinate to tetrahydrodipicolinate. However, it was shown in E.coli that the substrate of the enzymatic reaction is not dihydrodipicolinate (DHDP) but in fact (2S,4S)-4-hydroxy-2,3,4,5-tetrahydrodipicolinic acid (HTPA), the product released by the DapA-catalyzed reaction.</text>
</comment>
<accession>D7EB03</accession>
<keyword evidence="2 13" id="KW-0963">Cytoplasm</keyword>
<dbReference type="SUPFAM" id="SSF55347">
    <property type="entry name" value="Glyceraldehyde-3-phosphate dehydrogenase-like, C-terminal domain"/>
    <property type="match status" value="1"/>
</dbReference>
<dbReference type="GO" id="GO:0051287">
    <property type="term" value="F:NAD binding"/>
    <property type="evidence" value="ECO:0007669"/>
    <property type="project" value="UniProtKB-UniRule"/>
</dbReference>
<dbReference type="RefSeq" id="WP_013195085.1">
    <property type="nucleotide sequence ID" value="NC_014253.1"/>
</dbReference>
<dbReference type="PROSITE" id="PS01298">
    <property type="entry name" value="DAPB"/>
    <property type="match status" value="1"/>
</dbReference>
<evidence type="ECO:0000256" key="7">
    <source>
        <dbReference type="ARBA" id="ARBA00023027"/>
    </source>
</evidence>
<dbReference type="Pfam" id="PF05173">
    <property type="entry name" value="DapB_C"/>
    <property type="match status" value="1"/>
</dbReference>
<dbReference type="GO" id="GO:0019877">
    <property type="term" value="P:diaminopimelate biosynthetic process"/>
    <property type="evidence" value="ECO:0007669"/>
    <property type="project" value="UniProtKB-UniRule"/>
</dbReference>
<dbReference type="Proteomes" id="UP000000391">
    <property type="component" value="Chromosome"/>
</dbReference>
<evidence type="ECO:0000256" key="10">
    <source>
        <dbReference type="ARBA" id="ARBA00038983"/>
    </source>
</evidence>
<dbReference type="NCBIfam" id="TIGR00036">
    <property type="entry name" value="dapB"/>
    <property type="match status" value="1"/>
</dbReference>